<reference evidence="2" key="1">
    <citation type="submission" date="2021-06" db="EMBL/GenBank/DDBJ databases">
        <authorList>
            <person name="Kallberg Y."/>
            <person name="Tangrot J."/>
            <person name="Rosling A."/>
        </authorList>
    </citation>
    <scope>NUCLEOTIDE SEQUENCE</scope>
    <source>
        <strain evidence="2">FL966</strain>
    </source>
</reference>
<comment type="caution">
    <text evidence="2">The sequence shown here is derived from an EMBL/GenBank/DDBJ whole genome shotgun (WGS) entry which is preliminary data.</text>
</comment>
<dbReference type="EMBL" id="CAJVQA010077471">
    <property type="protein sequence ID" value="CAG8836008.1"/>
    <property type="molecule type" value="Genomic_DNA"/>
</dbReference>
<organism evidence="2 3">
    <name type="scientific">Cetraspora pellucida</name>
    <dbReference type="NCBI Taxonomy" id="1433469"/>
    <lineage>
        <taxon>Eukaryota</taxon>
        <taxon>Fungi</taxon>
        <taxon>Fungi incertae sedis</taxon>
        <taxon>Mucoromycota</taxon>
        <taxon>Glomeromycotina</taxon>
        <taxon>Glomeromycetes</taxon>
        <taxon>Diversisporales</taxon>
        <taxon>Gigasporaceae</taxon>
        <taxon>Cetraspora</taxon>
    </lineage>
</organism>
<dbReference type="AlphaFoldDB" id="A0A9N9KHY5"/>
<feature type="non-terminal residue" evidence="2">
    <location>
        <position position="1"/>
    </location>
</feature>
<feature type="transmembrane region" description="Helical" evidence="1">
    <location>
        <begin position="6"/>
        <end position="24"/>
    </location>
</feature>
<evidence type="ECO:0000256" key="1">
    <source>
        <dbReference type="SAM" id="Phobius"/>
    </source>
</evidence>
<gene>
    <name evidence="2" type="ORF">CPELLU_LOCUS21333</name>
</gene>
<protein>
    <submittedName>
        <fullName evidence="2">19202_t:CDS:1</fullName>
    </submittedName>
</protein>
<evidence type="ECO:0000313" key="3">
    <source>
        <dbReference type="Proteomes" id="UP000789759"/>
    </source>
</evidence>
<proteinExistence type="predicted"/>
<evidence type="ECO:0000313" key="2">
    <source>
        <dbReference type="EMBL" id="CAG8836008.1"/>
    </source>
</evidence>
<keyword evidence="3" id="KW-1185">Reference proteome</keyword>
<name>A0A9N9KHY5_9GLOM</name>
<feature type="non-terminal residue" evidence="2">
    <location>
        <position position="43"/>
    </location>
</feature>
<keyword evidence="1" id="KW-1133">Transmembrane helix</keyword>
<keyword evidence="1" id="KW-0472">Membrane</keyword>
<keyword evidence="1" id="KW-0812">Transmembrane</keyword>
<dbReference type="Proteomes" id="UP000789759">
    <property type="component" value="Unassembled WGS sequence"/>
</dbReference>
<accession>A0A9N9KHY5</accession>
<sequence length="43" mass="4637">WFVSSGSIVSNALTVFLVIVGLDLDLKKLVLILGALNCTLNFE</sequence>